<dbReference type="SUPFAM" id="SSF141868">
    <property type="entry name" value="EAL domain-like"/>
    <property type="match status" value="1"/>
</dbReference>
<dbReference type="InterPro" id="IPR000014">
    <property type="entry name" value="PAS"/>
</dbReference>
<dbReference type="FunFam" id="3.30.70.270:FF:000001">
    <property type="entry name" value="Diguanylate cyclase domain protein"/>
    <property type="match status" value="1"/>
</dbReference>
<dbReference type="GO" id="GO:0071111">
    <property type="term" value="F:cyclic-guanylate-specific phosphodiesterase activity"/>
    <property type="evidence" value="ECO:0007669"/>
    <property type="project" value="UniProtKB-EC"/>
</dbReference>
<dbReference type="SUPFAM" id="SSF55073">
    <property type="entry name" value="Nucleotide cyclase"/>
    <property type="match status" value="1"/>
</dbReference>
<dbReference type="SMART" id="SM00086">
    <property type="entry name" value="PAC"/>
    <property type="match status" value="1"/>
</dbReference>
<dbReference type="Proteomes" id="UP000301751">
    <property type="component" value="Unassembled WGS sequence"/>
</dbReference>
<dbReference type="SMART" id="SM00267">
    <property type="entry name" value="GGDEF"/>
    <property type="match status" value="1"/>
</dbReference>
<dbReference type="PROSITE" id="PS50883">
    <property type="entry name" value="EAL"/>
    <property type="match status" value="1"/>
</dbReference>
<evidence type="ECO:0000313" key="5">
    <source>
        <dbReference type="Proteomes" id="UP000301751"/>
    </source>
</evidence>
<comment type="catalytic activity">
    <reaction evidence="1">
        <text>3',3'-c-di-GMP + H2O = 5'-phosphoguanylyl(3'-&gt;5')guanosine + H(+)</text>
        <dbReference type="Rhea" id="RHEA:24902"/>
        <dbReference type="ChEBI" id="CHEBI:15377"/>
        <dbReference type="ChEBI" id="CHEBI:15378"/>
        <dbReference type="ChEBI" id="CHEBI:58754"/>
        <dbReference type="ChEBI" id="CHEBI:58805"/>
        <dbReference type="EC" id="3.1.4.52"/>
    </reaction>
    <physiologicalReaction direction="left-to-right" evidence="1">
        <dbReference type="Rhea" id="RHEA:24903"/>
    </physiologicalReaction>
</comment>
<dbReference type="GO" id="GO:0071732">
    <property type="term" value="P:cellular response to nitric oxide"/>
    <property type="evidence" value="ECO:0007669"/>
    <property type="project" value="UniProtKB-ARBA"/>
</dbReference>
<organism evidence="4 5">
    <name type="scientific">Pseudaquabacterium pictum</name>
    <dbReference type="NCBI Taxonomy" id="2315236"/>
    <lineage>
        <taxon>Bacteria</taxon>
        <taxon>Pseudomonadati</taxon>
        <taxon>Pseudomonadota</taxon>
        <taxon>Betaproteobacteria</taxon>
        <taxon>Burkholderiales</taxon>
        <taxon>Sphaerotilaceae</taxon>
        <taxon>Pseudaquabacterium</taxon>
    </lineage>
</organism>
<feature type="domain" description="GGDEF" evidence="3">
    <location>
        <begin position="228"/>
        <end position="361"/>
    </location>
</feature>
<evidence type="ECO:0000259" key="2">
    <source>
        <dbReference type="PROSITE" id="PS50883"/>
    </source>
</evidence>
<name>A0A480AUT9_9BURK</name>
<dbReference type="InterPro" id="IPR052155">
    <property type="entry name" value="Biofilm_reg_signaling"/>
</dbReference>
<dbReference type="InterPro" id="IPR035965">
    <property type="entry name" value="PAS-like_dom_sf"/>
</dbReference>
<dbReference type="Gene3D" id="3.30.450.20">
    <property type="entry name" value="PAS domain"/>
    <property type="match status" value="1"/>
</dbReference>
<protein>
    <recommendedName>
        <fullName evidence="6">GGDEF domain-containing protein</fullName>
    </recommendedName>
</protein>
<comment type="caution">
    <text evidence="4">The sequence shown here is derived from an EMBL/GenBank/DDBJ whole genome shotgun (WGS) entry which is preliminary data.</text>
</comment>
<evidence type="ECO:0000313" key="4">
    <source>
        <dbReference type="EMBL" id="GCL64656.1"/>
    </source>
</evidence>
<feature type="domain" description="EAL" evidence="2">
    <location>
        <begin position="370"/>
        <end position="624"/>
    </location>
</feature>
<dbReference type="NCBIfam" id="TIGR00254">
    <property type="entry name" value="GGDEF"/>
    <property type="match status" value="1"/>
</dbReference>
<dbReference type="CDD" id="cd01949">
    <property type="entry name" value="GGDEF"/>
    <property type="match status" value="1"/>
</dbReference>
<dbReference type="Pfam" id="PF08448">
    <property type="entry name" value="PAS_4"/>
    <property type="match status" value="1"/>
</dbReference>
<dbReference type="Pfam" id="PF00990">
    <property type="entry name" value="GGDEF"/>
    <property type="match status" value="1"/>
</dbReference>
<dbReference type="EMBL" id="BJCL01000010">
    <property type="protein sequence ID" value="GCL64656.1"/>
    <property type="molecule type" value="Genomic_DNA"/>
</dbReference>
<dbReference type="NCBIfam" id="TIGR00229">
    <property type="entry name" value="sensory_box"/>
    <property type="match status" value="1"/>
</dbReference>
<reference evidence="5" key="1">
    <citation type="submission" date="2019-03" db="EMBL/GenBank/DDBJ databases">
        <title>Aquabacterium pictum sp.nov., the first bacteriochlorophyll a-containing freshwater bacterium in the genus Aquabacterium of the class Betaproteobacteria.</title>
        <authorList>
            <person name="Hirose S."/>
            <person name="Tank M."/>
            <person name="Hara E."/>
            <person name="Tamaki H."/>
            <person name="Takaichi S."/>
            <person name="Haruta S."/>
            <person name="Hanada S."/>
        </authorList>
    </citation>
    <scope>NUCLEOTIDE SEQUENCE [LARGE SCALE GENOMIC DNA]</scope>
    <source>
        <strain evidence="5">W35</strain>
    </source>
</reference>
<sequence length="633" mass="68847">MPDALHPLLLRQLRRLGVDPAGPPPAPEAWAQLLQRVGRAYADADADRYQLERSQALASQEMAELHQQLQASQARLANLVALSSDWVWETDADGRFIDISDGLARAGVDPASLIGQTRQIDVLPPVEGHDHAAYHATLAAHQPLRDFVYGTRRSDGRAIYVRISGDPQFAQGRFTGYRGVASDVTEATVAGQQVLQLARFDSLTGLANRNMFQDELDRALQRNAASQTGFALLFIDLDRFKFVNDTLGHDAGDALLKVMAGRLSALLRGADRLARLGGDEFVVLLDHVTDPAALSKVASRLLTELAEPLQLGGRMVQISGSVGISLFPSDGQDAATLLKNADTAMYLAKSRGKNNFQFFTPDLAQHAARFFAMESDLRQAIDADQLVLHYQPVFRASDGQLCSMEALVRWQRPGHGLVGPGEFIPLAEESGLIVPIGRWVMQAACRQLQAWRQAGYNPPRCAVNLSTRQFAAGRLVDDVREALAMHGLEAGALTVEITEGQLMADPERAQQTLQSLQALGVQVAIDDFGTGYSSLSYLKRFTANTLKIDRSFVRGLPHNHQDMAITQAVVTLAHSLRMAVVAEGVETPAQRQAVQRLGCDMVQGFLLARPLEAAQMAGQLPRWLPAPATLAAG</sequence>
<dbReference type="PANTHER" id="PTHR44757:SF2">
    <property type="entry name" value="BIOFILM ARCHITECTURE MAINTENANCE PROTEIN MBAA"/>
    <property type="match status" value="1"/>
</dbReference>
<dbReference type="CDD" id="cd01948">
    <property type="entry name" value="EAL"/>
    <property type="match status" value="1"/>
</dbReference>
<gene>
    <name evidence="4" type="ORF">AQPW35_37370</name>
</gene>
<dbReference type="InterPro" id="IPR000160">
    <property type="entry name" value="GGDEF_dom"/>
</dbReference>
<dbReference type="Gene3D" id="3.20.20.450">
    <property type="entry name" value="EAL domain"/>
    <property type="match status" value="1"/>
</dbReference>
<accession>A0A480AUT9</accession>
<dbReference type="PROSITE" id="PS50887">
    <property type="entry name" value="GGDEF"/>
    <property type="match status" value="1"/>
</dbReference>
<dbReference type="AlphaFoldDB" id="A0A480AUT9"/>
<dbReference type="OrthoDB" id="9813903at2"/>
<keyword evidence="5" id="KW-1185">Reference proteome</keyword>
<evidence type="ECO:0008006" key="6">
    <source>
        <dbReference type="Google" id="ProtNLM"/>
    </source>
</evidence>
<dbReference type="InterPro" id="IPR043128">
    <property type="entry name" value="Rev_trsase/Diguanyl_cyclase"/>
</dbReference>
<dbReference type="SMART" id="SM00052">
    <property type="entry name" value="EAL"/>
    <property type="match status" value="1"/>
</dbReference>
<dbReference type="FunFam" id="3.20.20.450:FF:000001">
    <property type="entry name" value="Cyclic di-GMP phosphodiesterase yahA"/>
    <property type="match status" value="1"/>
</dbReference>
<dbReference type="RefSeq" id="WP_137734378.1">
    <property type="nucleotide sequence ID" value="NZ_BJCL01000010.1"/>
</dbReference>
<dbReference type="PANTHER" id="PTHR44757">
    <property type="entry name" value="DIGUANYLATE CYCLASE DGCP"/>
    <property type="match status" value="1"/>
</dbReference>
<dbReference type="InterPro" id="IPR001633">
    <property type="entry name" value="EAL_dom"/>
</dbReference>
<dbReference type="Pfam" id="PF00563">
    <property type="entry name" value="EAL"/>
    <property type="match status" value="1"/>
</dbReference>
<dbReference type="Gene3D" id="3.30.70.270">
    <property type="match status" value="1"/>
</dbReference>
<evidence type="ECO:0000256" key="1">
    <source>
        <dbReference type="ARBA" id="ARBA00051114"/>
    </source>
</evidence>
<dbReference type="SUPFAM" id="SSF55785">
    <property type="entry name" value="PYP-like sensor domain (PAS domain)"/>
    <property type="match status" value="1"/>
</dbReference>
<dbReference type="InterPro" id="IPR013656">
    <property type="entry name" value="PAS_4"/>
</dbReference>
<proteinExistence type="predicted"/>
<dbReference type="CDD" id="cd00130">
    <property type="entry name" value="PAS"/>
    <property type="match status" value="1"/>
</dbReference>
<evidence type="ECO:0000259" key="3">
    <source>
        <dbReference type="PROSITE" id="PS50887"/>
    </source>
</evidence>
<dbReference type="InterPro" id="IPR001610">
    <property type="entry name" value="PAC"/>
</dbReference>
<dbReference type="InterPro" id="IPR035919">
    <property type="entry name" value="EAL_sf"/>
</dbReference>
<dbReference type="InterPro" id="IPR029787">
    <property type="entry name" value="Nucleotide_cyclase"/>
</dbReference>